<organism evidence="3 4">
    <name type="scientific">Parapusillimonas granuli</name>
    <dbReference type="NCBI Taxonomy" id="380911"/>
    <lineage>
        <taxon>Bacteria</taxon>
        <taxon>Pseudomonadati</taxon>
        <taxon>Pseudomonadota</taxon>
        <taxon>Betaproteobacteria</taxon>
        <taxon>Burkholderiales</taxon>
        <taxon>Alcaligenaceae</taxon>
        <taxon>Parapusillimonas</taxon>
    </lineage>
</organism>
<dbReference type="CDD" id="cd13578">
    <property type="entry name" value="PBP2_Bug27"/>
    <property type="match status" value="1"/>
</dbReference>
<accession>A0A853FYF7</accession>
<evidence type="ECO:0000256" key="1">
    <source>
        <dbReference type="ARBA" id="ARBA00006987"/>
    </source>
</evidence>
<dbReference type="RefSeq" id="WP_180154393.1">
    <property type="nucleotide sequence ID" value="NZ_JACCEM010000003.1"/>
</dbReference>
<dbReference type="InterPro" id="IPR042100">
    <property type="entry name" value="Bug_dom1"/>
</dbReference>
<name>A0A853FYF7_9BURK</name>
<comment type="caution">
    <text evidence="3">The sequence shown here is derived from an EMBL/GenBank/DDBJ whole genome shotgun (WGS) entry which is preliminary data.</text>
</comment>
<reference evidence="3 4" key="1">
    <citation type="submission" date="2020-07" db="EMBL/GenBank/DDBJ databases">
        <title>Taxonomic revisions and descriptions of new bacterial species based on genomic comparisons in the high-G+C-content subgroup of the family Alcaligenaceae.</title>
        <authorList>
            <person name="Szabo A."/>
            <person name="Felfoldi T."/>
        </authorList>
    </citation>
    <scope>NUCLEOTIDE SEQUENCE [LARGE SCALE GENOMIC DNA]</scope>
    <source>
        <strain evidence="3 4">LMG 24012</strain>
    </source>
</reference>
<sequence>MKILKTISAALSMCLFACTAVAADFPTRPVKIVIPYSAGGTSDILGRLVQGPLSENLGQSVIIENKPGGASVIGTSQVARATPDGHTILFADLALLVNPGLMADLPYDTTKDFRAITGFAKAPLVLLVNGDLPFNSLPELIDYAKKNPGKLNFGSGGYGSSTHIAGELFKKVTGLDIMHVPFQGVAPAMTAILSGQVEIYFGGTTTALQHLREKRLKALAITGNQRNTLIPDVPTFKEQSVDGMNADTYWGVYAPAGTPDAAIARLNQAFDAAMKDPKVKERVDQFGIELIHNSPAEQDKAFRQMVDYWSRFIKETGIKVQ</sequence>
<keyword evidence="4" id="KW-1185">Reference proteome</keyword>
<dbReference type="InterPro" id="IPR005064">
    <property type="entry name" value="BUG"/>
</dbReference>
<dbReference type="SUPFAM" id="SSF53850">
    <property type="entry name" value="Periplasmic binding protein-like II"/>
    <property type="match status" value="1"/>
</dbReference>
<gene>
    <name evidence="3" type="ORF">H0A72_07265</name>
</gene>
<dbReference type="AlphaFoldDB" id="A0A853FYF7"/>
<comment type="similarity">
    <text evidence="1">Belongs to the UPF0065 (bug) family.</text>
</comment>
<evidence type="ECO:0000256" key="2">
    <source>
        <dbReference type="SAM" id="SignalP"/>
    </source>
</evidence>
<proteinExistence type="inferred from homology"/>
<dbReference type="Pfam" id="PF03401">
    <property type="entry name" value="TctC"/>
    <property type="match status" value="1"/>
</dbReference>
<dbReference type="PIRSF" id="PIRSF017082">
    <property type="entry name" value="YflP"/>
    <property type="match status" value="1"/>
</dbReference>
<evidence type="ECO:0000313" key="4">
    <source>
        <dbReference type="Proteomes" id="UP000559809"/>
    </source>
</evidence>
<evidence type="ECO:0000313" key="3">
    <source>
        <dbReference type="EMBL" id="NYT49109.1"/>
    </source>
</evidence>
<dbReference type="PANTHER" id="PTHR42928:SF5">
    <property type="entry name" value="BLR1237 PROTEIN"/>
    <property type="match status" value="1"/>
</dbReference>
<dbReference type="Gene3D" id="3.40.190.150">
    <property type="entry name" value="Bordetella uptake gene, domain 1"/>
    <property type="match status" value="1"/>
</dbReference>
<keyword evidence="2" id="KW-0732">Signal</keyword>
<feature type="chain" id="PRO_5032650529" evidence="2">
    <location>
        <begin position="23"/>
        <end position="321"/>
    </location>
</feature>
<dbReference type="EMBL" id="JACCEM010000003">
    <property type="protein sequence ID" value="NYT49109.1"/>
    <property type="molecule type" value="Genomic_DNA"/>
</dbReference>
<dbReference type="Proteomes" id="UP000559809">
    <property type="component" value="Unassembled WGS sequence"/>
</dbReference>
<feature type="signal peptide" evidence="2">
    <location>
        <begin position="1"/>
        <end position="22"/>
    </location>
</feature>
<protein>
    <submittedName>
        <fullName evidence="3">Tripartite tricarboxylate transporter substrate binding protein</fullName>
    </submittedName>
</protein>
<dbReference type="Gene3D" id="3.40.190.10">
    <property type="entry name" value="Periplasmic binding protein-like II"/>
    <property type="match status" value="1"/>
</dbReference>
<dbReference type="PANTHER" id="PTHR42928">
    <property type="entry name" value="TRICARBOXYLATE-BINDING PROTEIN"/>
    <property type="match status" value="1"/>
</dbReference>